<dbReference type="AlphaFoldDB" id="A0A212SCX1"/>
<organism evidence="2 3">
    <name type="scientific">Rhodoblastus acidophilus</name>
    <name type="common">Rhodopseudomonas acidophila</name>
    <dbReference type="NCBI Taxonomy" id="1074"/>
    <lineage>
        <taxon>Bacteria</taxon>
        <taxon>Pseudomonadati</taxon>
        <taxon>Pseudomonadota</taxon>
        <taxon>Alphaproteobacteria</taxon>
        <taxon>Hyphomicrobiales</taxon>
        <taxon>Rhodoblastaceae</taxon>
        <taxon>Rhodoblastus</taxon>
    </lineage>
</organism>
<evidence type="ECO:0000313" key="2">
    <source>
        <dbReference type="EMBL" id="SNB83312.1"/>
    </source>
</evidence>
<gene>
    <name evidence="2" type="ORF">SAMN06265338_1262</name>
</gene>
<reference evidence="3" key="1">
    <citation type="submission" date="2017-06" db="EMBL/GenBank/DDBJ databases">
        <authorList>
            <person name="Varghese N."/>
            <person name="Submissions S."/>
        </authorList>
    </citation>
    <scope>NUCLEOTIDE SEQUENCE [LARGE SCALE GENOMIC DNA]</scope>
    <source>
        <strain evidence="3">DSM 137</strain>
    </source>
</reference>
<dbReference type="PANTHER" id="PTHR30050:SF2">
    <property type="entry name" value="CHROMOSOMAL REPLICATION INITIATOR PROTEIN DNAA"/>
    <property type="match status" value="1"/>
</dbReference>
<feature type="domain" description="Chromosomal replication initiator DnaA C-terminal" evidence="1">
    <location>
        <begin position="78"/>
        <end position="146"/>
    </location>
</feature>
<dbReference type="PANTHER" id="PTHR30050">
    <property type="entry name" value="CHROMOSOMAL REPLICATION INITIATOR PROTEIN DNAA"/>
    <property type="match status" value="1"/>
</dbReference>
<dbReference type="EMBL" id="FYDG01000026">
    <property type="protein sequence ID" value="SNB83312.1"/>
    <property type="molecule type" value="Genomic_DNA"/>
</dbReference>
<name>A0A212SCX1_RHOAC</name>
<dbReference type="GO" id="GO:0006275">
    <property type="term" value="P:regulation of DNA replication"/>
    <property type="evidence" value="ECO:0007669"/>
    <property type="project" value="InterPro"/>
</dbReference>
<dbReference type="GO" id="GO:0005886">
    <property type="term" value="C:plasma membrane"/>
    <property type="evidence" value="ECO:0007669"/>
    <property type="project" value="TreeGrafter"/>
</dbReference>
<dbReference type="InterPro" id="IPR013159">
    <property type="entry name" value="DnaA_C"/>
</dbReference>
<accession>A0A212SCX1</accession>
<keyword evidence="3" id="KW-1185">Reference proteome</keyword>
<dbReference type="Pfam" id="PF08299">
    <property type="entry name" value="Bac_DnaA_C"/>
    <property type="match status" value="1"/>
</dbReference>
<evidence type="ECO:0000259" key="1">
    <source>
        <dbReference type="SMART" id="SM00760"/>
    </source>
</evidence>
<proteinExistence type="predicted"/>
<dbReference type="PROSITE" id="PS01008">
    <property type="entry name" value="DNAA"/>
    <property type="match status" value="1"/>
</dbReference>
<dbReference type="Proteomes" id="UP000198418">
    <property type="component" value="Unassembled WGS sequence"/>
</dbReference>
<dbReference type="GO" id="GO:0006270">
    <property type="term" value="P:DNA replication initiation"/>
    <property type="evidence" value="ECO:0007669"/>
    <property type="project" value="InterPro"/>
</dbReference>
<protein>
    <submittedName>
        <fullName evidence="2">DnaA protein helix-turn-helix</fullName>
    </submittedName>
</protein>
<sequence>MSSLQLAPRGEPRSVAELVARYRAARRRLNFPGVKAPTGKTPIRILIGTDPPTVPTTVAVPMAPPEDLVAALDLSRDKFDPILKMVSERTGVSVADILGKGRRAPIAAARQEAMWTVRTITNWSLSRIGGRFNRDHTTVLHAIRQVEARADQDADLRAFMDAVKNAFC</sequence>
<dbReference type="GO" id="GO:0005524">
    <property type="term" value="F:ATP binding"/>
    <property type="evidence" value="ECO:0007669"/>
    <property type="project" value="InterPro"/>
</dbReference>
<dbReference type="SUPFAM" id="SSF48295">
    <property type="entry name" value="TrpR-like"/>
    <property type="match status" value="1"/>
</dbReference>
<dbReference type="SMART" id="SM00760">
    <property type="entry name" value="Bac_DnaA_C"/>
    <property type="match status" value="1"/>
</dbReference>
<dbReference type="CDD" id="cd06571">
    <property type="entry name" value="Bac_DnaA_C"/>
    <property type="match status" value="1"/>
</dbReference>
<dbReference type="Gene3D" id="1.10.1750.10">
    <property type="match status" value="1"/>
</dbReference>
<dbReference type="GO" id="GO:0003688">
    <property type="term" value="F:DNA replication origin binding"/>
    <property type="evidence" value="ECO:0007669"/>
    <property type="project" value="InterPro"/>
</dbReference>
<dbReference type="InterPro" id="IPR018312">
    <property type="entry name" value="Chromosome_initiator_DnaA_CS"/>
</dbReference>
<evidence type="ECO:0000313" key="3">
    <source>
        <dbReference type="Proteomes" id="UP000198418"/>
    </source>
</evidence>
<dbReference type="InterPro" id="IPR010921">
    <property type="entry name" value="Trp_repressor/repl_initiator"/>
</dbReference>